<organism evidence="1 2">
    <name type="scientific">Marchantia polymorpha</name>
    <name type="common">Common liverwort</name>
    <name type="synonym">Marchantia aquatica</name>
    <dbReference type="NCBI Taxonomy" id="3197"/>
    <lineage>
        <taxon>Eukaryota</taxon>
        <taxon>Viridiplantae</taxon>
        <taxon>Streptophyta</taxon>
        <taxon>Embryophyta</taxon>
        <taxon>Marchantiophyta</taxon>
        <taxon>Marchantiopsida</taxon>
        <taxon>Marchantiidae</taxon>
        <taxon>Marchantiales</taxon>
        <taxon>Marchantiaceae</taxon>
        <taxon>Marchantia</taxon>
    </lineage>
</organism>
<gene>
    <name evidence="1" type="ORF">MARPO_0045s0006</name>
</gene>
<dbReference type="Proteomes" id="UP000244005">
    <property type="component" value="Unassembled WGS sequence"/>
</dbReference>
<sequence>MSTHSINPHSSSFFLHDICSRASSPDFLPLVWTFEQSVVDAYGGGKTCNFCVDVSFRASISSLGREVLHIQALVSVNGEYTVRCRKEFDPGHNCNCSGLSGLDALHRIGN</sequence>
<protein>
    <submittedName>
        <fullName evidence="1">Uncharacterized protein</fullName>
    </submittedName>
</protein>
<proteinExistence type="predicted"/>
<dbReference type="Gramene" id="Mp6g20580.1">
    <property type="protein sequence ID" value="Mp6g20580.1.cds1"/>
    <property type="gene ID" value="Mp6g20580"/>
</dbReference>
<evidence type="ECO:0000313" key="2">
    <source>
        <dbReference type="Proteomes" id="UP000244005"/>
    </source>
</evidence>
<evidence type="ECO:0000313" key="1">
    <source>
        <dbReference type="EMBL" id="PTQ39323.1"/>
    </source>
</evidence>
<reference evidence="2" key="1">
    <citation type="journal article" date="2017" name="Cell">
        <title>Insights into land plant evolution garnered from the Marchantia polymorpha genome.</title>
        <authorList>
            <person name="Bowman J.L."/>
            <person name="Kohchi T."/>
            <person name="Yamato K.T."/>
            <person name="Jenkins J."/>
            <person name="Shu S."/>
            <person name="Ishizaki K."/>
            <person name="Yamaoka S."/>
            <person name="Nishihama R."/>
            <person name="Nakamura Y."/>
            <person name="Berger F."/>
            <person name="Adam C."/>
            <person name="Aki S.S."/>
            <person name="Althoff F."/>
            <person name="Araki T."/>
            <person name="Arteaga-Vazquez M.A."/>
            <person name="Balasubrmanian S."/>
            <person name="Barry K."/>
            <person name="Bauer D."/>
            <person name="Boehm C.R."/>
            <person name="Briginshaw L."/>
            <person name="Caballero-Perez J."/>
            <person name="Catarino B."/>
            <person name="Chen F."/>
            <person name="Chiyoda S."/>
            <person name="Chovatia M."/>
            <person name="Davies K.M."/>
            <person name="Delmans M."/>
            <person name="Demura T."/>
            <person name="Dierschke T."/>
            <person name="Dolan L."/>
            <person name="Dorantes-Acosta A.E."/>
            <person name="Eklund D.M."/>
            <person name="Florent S.N."/>
            <person name="Flores-Sandoval E."/>
            <person name="Fujiyama A."/>
            <person name="Fukuzawa H."/>
            <person name="Galik B."/>
            <person name="Grimanelli D."/>
            <person name="Grimwood J."/>
            <person name="Grossniklaus U."/>
            <person name="Hamada T."/>
            <person name="Haseloff J."/>
            <person name="Hetherington A.J."/>
            <person name="Higo A."/>
            <person name="Hirakawa Y."/>
            <person name="Hundley H.N."/>
            <person name="Ikeda Y."/>
            <person name="Inoue K."/>
            <person name="Inoue S.I."/>
            <person name="Ishida S."/>
            <person name="Jia Q."/>
            <person name="Kakita M."/>
            <person name="Kanazawa T."/>
            <person name="Kawai Y."/>
            <person name="Kawashima T."/>
            <person name="Kennedy M."/>
            <person name="Kinose K."/>
            <person name="Kinoshita T."/>
            <person name="Kohara Y."/>
            <person name="Koide E."/>
            <person name="Komatsu K."/>
            <person name="Kopischke S."/>
            <person name="Kubo M."/>
            <person name="Kyozuka J."/>
            <person name="Lagercrantz U."/>
            <person name="Lin S.S."/>
            <person name="Lindquist E."/>
            <person name="Lipzen A.M."/>
            <person name="Lu C.W."/>
            <person name="De Luna E."/>
            <person name="Martienssen R.A."/>
            <person name="Minamino N."/>
            <person name="Mizutani M."/>
            <person name="Mizutani M."/>
            <person name="Mochizuki N."/>
            <person name="Monte I."/>
            <person name="Mosher R."/>
            <person name="Nagasaki H."/>
            <person name="Nakagami H."/>
            <person name="Naramoto S."/>
            <person name="Nishitani K."/>
            <person name="Ohtani M."/>
            <person name="Okamoto T."/>
            <person name="Okumura M."/>
            <person name="Phillips J."/>
            <person name="Pollak B."/>
            <person name="Reinders A."/>
            <person name="Rovekamp M."/>
            <person name="Sano R."/>
            <person name="Sawa S."/>
            <person name="Schmid M.W."/>
            <person name="Shirakawa M."/>
            <person name="Solano R."/>
            <person name="Spunde A."/>
            <person name="Suetsugu N."/>
            <person name="Sugano S."/>
            <person name="Sugiyama A."/>
            <person name="Sun R."/>
            <person name="Suzuki Y."/>
            <person name="Takenaka M."/>
            <person name="Takezawa D."/>
            <person name="Tomogane H."/>
            <person name="Tsuzuki M."/>
            <person name="Ueda T."/>
            <person name="Umeda M."/>
            <person name="Ward J.M."/>
            <person name="Watanabe Y."/>
            <person name="Yazaki K."/>
            <person name="Yokoyama R."/>
            <person name="Yoshitake Y."/>
            <person name="Yotsui I."/>
            <person name="Zachgo S."/>
            <person name="Schmutz J."/>
        </authorList>
    </citation>
    <scope>NUCLEOTIDE SEQUENCE [LARGE SCALE GENOMIC DNA]</scope>
    <source>
        <strain evidence="2">Tak-1</strain>
    </source>
</reference>
<name>A0A2R6WZP3_MARPO</name>
<keyword evidence="2" id="KW-1185">Reference proteome</keyword>
<dbReference type="AlphaFoldDB" id="A0A2R6WZP3"/>
<dbReference type="EMBL" id="KZ772717">
    <property type="protein sequence ID" value="PTQ39323.1"/>
    <property type="molecule type" value="Genomic_DNA"/>
</dbReference>
<accession>A0A2R6WZP3</accession>